<name>A0AA39X9N3_9PEZI</name>
<keyword evidence="4" id="KW-1185">Reference proteome</keyword>
<sequence length="954" mass="104979">MVKLDYDRDYYSDLDLTPSADLADIKRQFKKLALKWHPDRNPGKEAWARDRFLIIQAAHEILTDPASKARFDQFRTRSNRVPRGSGVPGSSGAKGNPFQNVSKDMADRFGAPPTRRQPQPPPRSAPTAAAGSSRYANWGVPPNTKSKMDSASDNLRAWDRMRTTSSNKPAQAAGAGASAPPPPTAHWSRPENNKPPPTPPPRTAAQARRAEAAFGTRRTGFAPTSPLGDEGQAKTKHQYTNLNGHFDEPGTKGKNTQQPEPDFLDPLSKQFGETFMDNRQSTPYASHIGEKTNPFEGASLNRAKSVRESWRRFQEPDEDAAPPPPQRQRSASVGESDGFKTPKEKATPNGPSSRPPFPPSRASSRYSPRPAEGNSAPPTATFAAPGSSASSFNSSVNATVNGGASSKGTGGGPTVYDPTPNPPRDDRNTHPTPPTHPNSHTMYSNGRASEGSSYPRDFSYYAGRPDRDGRTTPSGERSPTRGLNSFEKGLNAQLQHLLGKLKGHAKKTVPPRDGALSPKKNGHRVNKRTNATHHASFSIPVDDETFNPSTPNQQARFMRNSADNINTRFVAEEKAGENYQFNAGGDTPENDPFLRAKQRSRSTPRSARQSPPKHGYESSTESFQNVPQQNDVPPKPTSFDADEWSAKIGPHHFVPPPINRPSMSPTRGSRPTKKPRPVRMTAGTAGLVDDEETSSEEKTRPPTAADDRAYGPSSPNAMDIDTPPPVEPDTPQPQGARTINVEPSKPEWRAGHVNGVKPDADPTQGAPTMPTMPASTNNAGSEDSDEFFKPMLKELRNVEPFAPSGLNSFSDLKSNLPFESKPSARIPIKQEKPKPLNFPHPPVAPRPPPVLAISSLKPNAVAWAKYMSEFELYQNEWDVFNKRIVDHFAARQRVSEEKKKQGLGWLNTLGDAGIQETLRWYEEDKMVRQRWMAACDQHELHVREFMKHRDRMKQ</sequence>
<evidence type="ECO:0000256" key="1">
    <source>
        <dbReference type="SAM" id="MobiDB-lite"/>
    </source>
</evidence>
<dbReference type="InterPro" id="IPR050817">
    <property type="entry name" value="DjlA_DnaK_co-chaperone"/>
</dbReference>
<feature type="compositionally biased region" description="Low complexity" evidence="1">
    <location>
        <begin position="81"/>
        <end position="91"/>
    </location>
</feature>
<dbReference type="PRINTS" id="PR00625">
    <property type="entry name" value="JDOMAIN"/>
</dbReference>
<dbReference type="Pfam" id="PF00226">
    <property type="entry name" value="DnaJ"/>
    <property type="match status" value="1"/>
</dbReference>
<feature type="compositionally biased region" description="Pro residues" evidence="1">
    <location>
        <begin position="722"/>
        <end position="731"/>
    </location>
</feature>
<feature type="compositionally biased region" description="Low complexity" evidence="1">
    <location>
        <begin position="360"/>
        <end position="407"/>
    </location>
</feature>
<proteinExistence type="predicted"/>
<evidence type="ECO:0000313" key="4">
    <source>
        <dbReference type="Proteomes" id="UP001174934"/>
    </source>
</evidence>
<feature type="compositionally biased region" description="Basic and acidic residues" evidence="1">
    <location>
        <begin position="695"/>
        <end position="709"/>
    </location>
</feature>
<feature type="domain" description="J" evidence="2">
    <location>
        <begin position="9"/>
        <end position="75"/>
    </location>
</feature>
<gene>
    <name evidence="3" type="ORF">B0T17DRAFT_506193</name>
</gene>
<dbReference type="PROSITE" id="PS50076">
    <property type="entry name" value="DNAJ_2"/>
    <property type="match status" value="1"/>
</dbReference>
<evidence type="ECO:0000313" key="3">
    <source>
        <dbReference type="EMBL" id="KAK0629666.1"/>
    </source>
</evidence>
<feature type="compositionally biased region" description="Basic residues" evidence="1">
    <location>
        <begin position="520"/>
        <end position="531"/>
    </location>
</feature>
<feature type="compositionally biased region" description="Basic and acidic residues" evidence="1">
    <location>
        <begin position="146"/>
        <end position="162"/>
    </location>
</feature>
<feature type="compositionally biased region" description="Polar residues" evidence="1">
    <location>
        <begin position="617"/>
        <end position="631"/>
    </location>
</feature>
<feature type="region of interest" description="Disordered" evidence="1">
    <location>
        <begin position="502"/>
        <end position="785"/>
    </location>
</feature>
<feature type="compositionally biased region" description="Low complexity" evidence="1">
    <location>
        <begin position="169"/>
        <end position="178"/>
    </location>
</feature>
<protein>
    <recommendedName>
        <fullName evidence="2">J domain-containing protein</fullName>
    </recommendedName>
</protein>
<organism evidence="3 4">
    <name type="scientific">Bombardia bombarda</name>
    <dbReference type="NCBI Taxonomy" id="252184"/>
    <lineage>
        <taxon>Eukaryota</taxon>
        <taxon>Fungi</taxon>
        <taxon>Dikarya</taxon>
        <taxon>Ascomycota</taxon>
        <taxon>Pezizomycotina</taxon>
        <taxon>Sordariomycetes</taxon>
        <taxon>Sordariomycetidae</taxon>
        <taxon>Sordariales</taxon>
        <taxon>Lasiosphaeriaceae</taxon>
        <taxon>Bombardia</taxon>
    </lineage>
</organism>
<evidence type="ECO:0000259" key="2">
    <source>
        <dbReference type="PROSITE" id="PS50076"/>
    </source>
</evidence>
<feature type="compositionally biased region" description="Pro residues" evidence="1">
    <location>
        <begin position="193"/>
        <end position="202"/>
    </location>
</feature>
<feature type="compositionally biased region" description="Low complexity" evidence="1">
    <location>
        <begin position="125"/>
        <end position="134"/>
    </location>
</feature>
<feature type="compositionally biased region" description="Polar residues" evidence="1">
    <location>
        <begin position="546"/>
        <end position="567"/>
    </location>
</feature>
<dbReference type="PANTHER" id="PTHR24074">
    <property type="entry name" value="CO-CHAPERONE PROTEIN DJLA"/>
    <property type="match status" value="1"/>
</dbReference>
<feature type="compositionally biased region" description="Polar residues" evidence="1">
    <location>
        <begin position="471"/>
        <end position="483"/>
    </location>
</feature>
<feature type="region of interest" description="Disordered" evidence="1">
    <location>
        <begin position="74"/>
        <end position="484"/>
    </location>
</feature>
<dbReference type="Gene3D" id="1.10.287.110">
    <property type="entry name" value="DnaJ domain"/>
    <property type="match status" value="1"/>
</dbReference>
<dbReference type="CDD" id="cd06257">
    <property type="entry name" value="DnaJ"/>
    <property type="match status" value="1"/>
</dbReference>
<dbReference type="Proteomes" id="UP001174934">
    <property type="component" value="Unassembled WGS sequence"/>
</dbReference>
<dbReference type="AlphaFoldDB" id="A0AA39X9N3"/>
<feature type="compositionally biased region" description="Polar residues" evidence="1">
    <location>
        <begin position="439"/>
        <end position="452"/>
    </location>
</feature>
<dbReference type="InterPro" id="IPR036869">
    <property type="entry name" value="J_dom_sf"/>
</dbReference>
<comment type="caution">
    <text evidence="3">The sequence shown here is derived from an EMBL/GenBank/DDBJ whole genome shotgun (WGS) entry which is preliminary data.</text>
</comment>
<dbReference type="SMART" id="SM00271">
    <property type="entry name" value="DnaJ"/>
    <property type="match status" value="1"/>
</dbReference>
<feature type="compositionally biased region" description="Basic and acidic residues" evidence="1">
    <location>
        <begin position="337"/>
        <end position="346"/>
    </location>
</feature>
<accession>A0AA39X9N3</accession>
<feature type="compositionally biased region" description="Basic and acidic residues" evidence="1">
    <location>
        <begin position="305"/>
        <end position="315"/>
    </location>
</feature>
<dbReference type="InterPro" id="IPR001623">
    <property type="entry name" value="DnaJ_domain"/>
</dbReference>
<reference evidence="3" key="1">
    <citation type="submission" date="2023-06" db="EMBL/GenBank/DDBJ databases">
        <title>Genome-scale phylogeny and comparative genomics of the fungal order Sordariales.</title>
        <authorList>
            <consortium name="Lawrence Berkeley National Laboratory"/>
            <person name="Hensen N."/>
            <person name="Bonometti L."/>
            <person name="Westerberg I."/>
            <person name="Brannstrom I.O."/>
            <person name="Guillou S."/>
            <person name="Cros-Aarteil S."/>
            <person name="Calhoun S."/>
            <person name="Haridas S."/>
            <person name="Kuo A."/>
            <person name="Mondo S."/>
            <person name="Pangilinan J."/>
            <person name="Riley R."/>
            <person name="LaButti K."/>
            <person name="Andreopoulos B."/>
            <person name="Lipzen A."/>
            <person name="Chen C."/>
            <person name="Yanf M."/>
            <person name="Daum C."/>
            <person name="Ng V."/>
            <person name="Clum A."/>
            <person name="Steindorff A."/>
            <person name="Ohm R."/>
            <person name="Martin F."/>
            <person name="Silar P."/>
            <person name="Natvig D."/>
            <person name="Lalanne C."/>
            <person name="Gautier V."/>
            <person name="Ament-velasquez S.L."/>
            <person name="Kruys A."/>
            <person name="Hutchinson M.I."/>
            <person name="Powell A.J."/>
            <person name="Barry K."/>
            <person name="Miller A.N."/>
            <person name="Grigoriev I.V."/>
            <person name="Debuchy R."/>
            <person name="Gladieux P."/>
            <person name="Thoren M.H."/>
            <person name="Johannesson H."/>
        </authorList>
    </citation>
    <scope>NUCLEOTIDE SEQUENCE</scope>
    <source>
        <strain evidence="3">SMH3391-2</strain>
    </source>
</reference>
<dbReference type="EMBL" id="JAULSR010000002">
    <property type="protein sequence ID" value="KAK0629666.1"/>
    <property type="molecule type" value="Genomic_DNA"/>
</dbReference>
<dbReference type="SUPFAM" id="SSF46565">
    <property type="entry name" value="Chaperone J-domain"/>
    <property type="match status" value="1"/>
</dbReference>